<protein>
    <submittedName>
        <fullName evidence="11">Aminotransferase class V-fold PLP-dependent enzyme</fullName>
    </submittedName>
</protein>
<dbReference type="PANTHER" id="PTHR11601:SF34">
    <property type="entry name" value="CYSTEINE DESULFURASE"/>
    <property type="match status" value="1"/>
</dbReference>
<dbReference type="GO" id="GO:0051536">
    <property type="term" value="F:iron-sulfur cluster binding"/>
    <property type="evidence" value="ECO:0007669"/>
    <property type="project" value="UniProtKB-KW"/>
</dbReference>
<dbReference type="Gene3D" id="3.90.1150.10">
    <property type="entry name" value="Aspartate Aminotransferase, domain 1"/>
    <property type="match status" value="1"/>
</dbReference>
<dbReference type="Pfam" id="PF00266">
    <property type="entry name" value="Aminotran_5"/>
    <property type="match status" value="1"/>
</dbReference>
<dbReference type="EMBL" id="JAGEMK010000001">
    <property type="protein sequence ID" value="MBO1750597.1"/>
    <property type="molecule type" value="Genomic_DNA"/>
</dbReference>
<evidence type="ECO:0000256" key="8">
    <source>
        <dbReference type="ARBA" id="ARBA00050776"/>
    </source>
</evidence>
<keyword evidence="11" id="KW-0032">Aminotransferase</keyword>
<dbReference type="GO" id="GO:0046872">
    <property type="term" value="F:metal ion binding"/>
    <property type="evidence" value="ECO:0007669"/>
    <property type="project" value="UniProtKB-KW"/>
</dbReference>
<comment type="caution">
    <text evidence="11">The sequence shown here is derived from an EMBL/GenBank/DDBJ whole genome shotgun (WGS) entry which is preliminary data.</text>
</comment>
<evidence type="ECO:0000313" key="12">
    <source>
        <dbReference type="Proteomes" id="UP000664209"/>
    </source>
</evidence>
<reference evidence="11" key="1">
    <citation type="submission" date="2021-03" db="EMBL/GenBank/DDBJ databases">
        <title>Actinotalea soli sp. nov., isolated from soil.</title>
        <authorList>
            <person name="Ping W."/>
            <person name="Zhang J."/>
        </authorList>
    </citation>
    <scope>NUCLEOTIDE SEQUENCE</scope>
    <source>
        <strain evidence="11">BY-33</strain>
    </source>
</reference>
<evidence type="ECO:0000256" key="6">
    <source>
        <dbReference type="ARBA" id="ARBA00023004"/>
    </source>
</evidence>
<evidence type="ECO:0000256" key="3">
    <source>
        <dbReference type="ARBA" id="ARBA00022679"/>
    </source>
</evidence>
<keyword evidence="4" id="KW-0479">Metal-binding</keyword>
<dbReference type="InterPro" id="IPR015421">
    <property type="entry name" value="PyrdxlP-dep_Trfase_major"/>
</dbReference>
<evidence type="ECO:0000256" key="4">
    <source>
        <dbReference type="ARBA" id="ARBA00022723"/>
    </source>
</evidence>
<gene>
    <name evidence="11" type="ORF">J4G33_02135</name>
</gene>
<feature type="domain" description="Aminotransferase class V" evidence="10">
    <location>
        <begin position="186"/>
        <end position="425"/>
    </location>
</feature>
<evidence type="ECO:0000259" key="10">
    <source>
        <dbReference type="Pfam" id="PF00266"/>
    </source>
</evidence>
<keyword evidence="3" id="KW-0808">Transferase</keyword>
<evidence type="ECO:0000256" key="2">
    <source>
        <dbReference type="ARBA" id="ARBA00006490"/>
    </source>
</evidence>
<dbReference type="InterPro" id="IPR016454">
    <property type="entry name" value="Cysteine_dSase"/>
</dbReference>
<evidence type="ECO:0000256" key="5">
    <source>
        <dbReference type="ARBA" id="ARBA00022898"/>
    </source>
</evidence>
<keyword evidence="6" id="KW-0408">Iron</keyword>
<proteinExistence type="inferred from homology"/>
<name>A0A939LMH0_9CELL</name>
<dbReference type="InterPro" id="IPR000192">
    <property type="entry name" value="Aminotrans_V_dom"/>
</dbReference>
<dbReference type="PANTHER" id="PTHR11601">
    <property type="entry name" value="CYSTEINE DESULFURYLASE FAMILY MEMBER"/>
    <property type="match status" value="1"/>
</dbReference>
<keyword evidence="7" id="KW-0411">Iron-sulfur</keyword>
<dbReference type="Proteomes" id="UP000664209">
    <property type="component" value="Unassembled WGS sequence"/>
</dbReference>
<organism evidence="11 12">
    <name type="scientific">Actinotalea soli</name>
    <dbReference type="NCBI Taxonomy" id="2819234"/>
    <lineage>
        <taxon>Bacteria</taxon>
        <taxon>Bacillati</taxon>
        <taxon>Actinomycetota</taxon>
        <taxon>Actinomycetes</taxon>
        <taxon>Micrococcales</taxon>
        <taxon>Cellulomonadaceae</taxon>
        <taxon>Actinotalea</taxon>
    </lineage>
</organism>
<dbReference type="PIRSF" id="PIRSF005572">
    <property type="entry name" value="NifS"/>
    <property type="match status" value="1"/>
</dbReference>
<dbReference type="Gene3D" id="3.40.640.10">
    <property type="entry name" value="Type I PLP-dependent aspartate aminotransferase-like (Major domain)"/>
    <property type="match status" value="1"/>
</dbReference>
<evidence type="ECO:0000256" key="9">
    <source>
        <dbReference type="SAM" id="MobiDB-lite"/>
    </source>
</evidence>
<comment type="similarity">
    <text evidence="2">Belongs to the class-V pyridoxal-phosphate-dependent aminotransferase family. NifS/IscS subfamily.</text>
</comment>
<comment type="catalytic activity">
    <reaction evidence="8">
        <text>(sulfur carrier)-H + L-cysteine = (sulfur carrier)-SH + L-alanine</text>
        <dbReference type="Rhea" id="RHEA:43892"/>
        <dbReference type="Rhea" id="RHEA-COMP:14737"/>
        <dbReference type="Rhea" id="RHEA-COMP:14739"/>
        <dbReference type="ChEBI" id="CHEBI:29917"/>
        <dbReference type="ChEBI" id="CHEBI:35235"/>
        <dbReference type="ChEBI" id="CHEBI:57972"/>
        <dbReference type="ChEBI" id="CHEBI:64428"/>
        <dbReference type="EC" id="2.8.1.7"/>
    </reaction>
</comment>
<evidence type="ECO:0000256" key="7">
    <source>
        <dbReference type="ARBA" id="ARBA00023014"/>
    </source>
</evidence>
<dbReference type="GO" id="GO:0031071">
    <property type="term" value="F:cysteine desulfurase activity"/>
    <property type="evidence" value="ECO:0007669"/>
    <property type="project" value="UniProtKB-EC"/>
</dbReference>
<evidence type="ECO:0000313" key="11">
    <source>
        <dbReference type="EMBL" id="MBO1750597.1"/>
    </source>
</evidence>
<sequence>MGTATRAAPWDFRPRPLQPSVQIAVVRAGPGPGRGQAVVAQAASVARVKRTYLDAGGRAPLHPAGLAAQTAALDEGWADPRRLHAEGRRARMLLDAAREVFAEGLACRPEEVHLGPSHTVALQHGLLGIARGRRRAGSGIVLSAVERAALHAGAQLVAERHGSWTRPARPGHARSEEAAAHPGAPVPVDRVGRVDLEAWRAAVGLPGVALAVLQHANGEVGTVQPLTAAYDATQAAGVPLLVDAGSSLGHHGIPPAWDAVVADAGDWGAPSPLGVLAVRTRVRMAPDWPEDEDRWFPGGVPVPAALGAAAALRATLADQEEAEQRRRRLIGRLRDQVAQRVPDVDVVGDPEDRLPHVATFSCLYVDGEALVTELDRRGFAVGSGSACTSSSLEPSHVLAAMGALTHGNVRVTLSREVTEAEVDRFADELPEAVAQVRRSLGVQGL</sequence>
<dbReference type="AlphaFoldDB" id="A0A939LMH0"/>
<evidence type="ECO:0000256" key="1">
    <source>
        <dbReference type="ARBA" id="ARBA00001933"/>
    </source>
</evidence>
<dbReference type="SUPFAM" id="SSF53383">
    <property type="entry name" value="PLP-dependent transferases"/>
    <property type="match status" value="1"/>
</dbReference>
<comment type="cofactor">
    <cofactor evidence="1">
        <name>pyridoxal 5'-phosphate</name>
        <dbReference type="ChEBI" id="CHEBI:597326"/>
    </cofactor>
</comment>
<keyword evidence="12" id="KW-1185">Reference proteome</keyword>
<dbReference type="GO" id="GO:0008483">
    <property type="term" value="F:transaminase activity"/>
    <property type="evidence" value="ECO:0007669"/>
    <property type="project" value="UniProtKB-KW"/>
</dbReference>
<dbReference type="InterPro" id="IPR015424">
    <property type="entry name" value="PyrdxlP-dep_Trfase"/>
</dbReference>
<feature type="region of interest" description="Disordered" evidence="9">
    <location>
        <begin position="161"/>
        <end position="186"/>
    </location>
</feature>
<dbReference type="InterPro" id="IPR015422">
    <property type="entry name" value="PyrdxlP-dep_Trfase_small"/>
</dbReference>
<accession>A0A939LMH0</accession>
<keyword evidence="5" id="KW-0663">Pyridoxal phosphate</keyword>